<evidence type="ECO:0000256" key="2">
    <source>
        <dbReference type="ARBA" id="ARBA00022771"/>
    </source>
</evidence>
<dbReference type="SUPFAM" id="SSF90209">
    <property type="entry name" value="Ran binding protein zinc finger-like"/>
    <property type="match status" value="1"/>
</dbReference>
<gene>
    <name evidence="7" type="ORF">Ae201684_004298</name>
</gene>
<evidence type="ECO:0000313" key="8">
    <source>
        <dbReference type="Proteomes" id="UP000481153"/>
    </source>
</evidence>
<name>A0A6G0XJE3_9STRA</name>
<dbReference type="Gene3D" id="2.30.30.380">
    <property type="entry name" value="Zn-finger domain of Sec23/24"/>
    <property type="match status" value="1"/>
</dbReference>
<keyword evidence="8" id="KW-1185">Reference proteome</keyword>
<dbReference type="InterPro" id="IPR001876">
    <property type="entry name" value="Znf_RanBP2"/>
</dbReference>
<keyword evidence="2 4" id="KW-0863">Zinc-finger</keyword>
<evidence type="ECO:0000259" key="6">
    <source>
        <dbReference type="PROSITE" id="PS50199"/>
    </source>
</evidence>
<feature type="domain" description="RanBP2-type" evidence="6">
    <location>
        <begin position="160"/>
        <end position="189"/>
    </location>
</feature>
<feature type="region of interest" description="Disordered" evidence="5">
    <location>
        <begin position="29"/>
        <end position="57"/>
    </location>
</feature>
<dbReference type="EMBL" id="VJMJ01000053">
    <property type="protein sequence ID" value="KAF0740299.1"/>
    <property type="molecule type" value="Genomic_DNA"/>
</dbReference>
<dbReference type="AlphaFoldDB" id="A0A6G0XJE3"/>
<dbReference type="SMART" id="SM00547">
    <property type="entry name" value="ZnF_RBZ"/>
    <property type="match status" value="1"/>
</dbReference>
<dbReference type="GO" id="GO:0008270">
    <property type="term" value="F:zinc ion binding"/>
    <property type="evidence" value="ECO:0007669"/>
    <property type="project" value="UniProtKB-KW"/>
</dbReference>
<evidence type="ECO:0000256" key="3">
    <source>
        <dbReference type="ARBA" id="ARBA00022833"/>
    </source>
</evidence>
<accession>A0A6G0XJE3</accession>
<feature type="compositionally biased region" description="Basic and acidic residues" evidence="5">
    <location>
        <begin position="200"/>
        <end position="211"/>
    </location>
</feature>
<dbReference type="Proteomes" id="UP000481153">
    <property type="component" value="Unassembled WGS sequence"/>
</dbReference>
<dbReference type="VEuPathDB" id="FungiDB:AeMF1_020146"/>
<evidence type="ECO:0000256" key="5">
    <source>
        <dbReference type="SAM" id="MobiDB-lite"/>
    </source>
</evidence>
<dbReference type="Pfam" id="PF00641">
    <property type="entry name" value="Zn_ribbon_RanBP"/>
    <property type="match status" value="1"/>
</dbReference>
<sequence length="262" mass="28277">MDADYLMLLSTNGTLGHTRSLDGTEQISLEGDDTLRRGSKSARASSSLSPQRQAWRQGCHDDMATRRNEAAAAAAVVAGLLLSSLVCCWMKDGVGPPARCRLSHMTVVRLQLYSIDVATAEILSSPSSFGQLLPLEIAASASAISRRNDEKCQPLGNADMMDQWTCPECTLLNNLVAEVCEACGTTSPLVLAALASQADEKDVERDRKGSEDSDASSRPSRAFSLDDDFKKAVELDPWSQAEDEWARVEATQAAKVPAKTRK</sequence>
<proteinExistence type="predicted"/>
<evidence type="ECO:0000256" key="4">
    <source>
        <dbReference type="PROSITE-ProRule" id="PRU00322"/>
    </source>
</evidence>
<evidence type="ECO:0000256" key="1">
    <source>
        <dbReference type="ARBA" id="ARBA00022723"/>
    </source>
</evidence>
<feature type="region of interest" description="Disordered" evidence="5">
    <location>
        <begin position="200"/>
        <end position="223"/>
    </location>
</feature>
<dbReference type="PROSITE" id="PS50199">
    <property type="entry name" value="ZF_RANBP2_2"/>
    <property type="match status" value="1"/>
</dbReference>
<evidence type="ECO:0000313" key="7">
    <source>
        <dbReference type="EMBL" id="KAF0740299.1"/>
    </source>
</evidence>
<comment type="caution">
    <text evidence="7">The sequence shown here is derived from an EMBL/GenBank/DDBJ whole genome shotgun (WGS) entry which is preliminary data.</text>
</comment>
<keyword evidence="3" id="KW-0862">Zinc</keyword>
<protein>
    <recommendedName>
        <fullName evidence="6">RanBP2-type domain-containing protein</fullName>
    </recommendedName>
</protein>
<reference evidence="7 8" key="1">
    <citation type="submission" date="2019-07" db="EMBL/GenBank/DDBJ databases">
        <title>Genomics analysis of Aphanomyces spp. identifies a new class of oomycete effector associated with host adaptation.</title>
        <authorList>
            <person name="Gaulin E."/>
        </authorList>
    </citation>
    <scope>NUCLEOTIDE SEQUENCE [LARGE SCALE GENOMIC DNA]</scope>
    <source>
        <strain evidence="7 8">ATCC 201684</strain>
    </source>
</reference>
<keyword evidence="1" id="KW-0479">Metal-binding</keyword>
<organism evidence="7 8">
    <name type="scientific">Aphanomyces euteiches</name>
    <dbReference type="NCBI Taxonomy" id="100861"/>
    <lineage>
        <taxon>Eukaryota</taxon>
        <taxon>Sar</taxon>
        <taxon>Stramenopiles</taxon>
        <taxon>Oomycota</taxon>
        <taxon>Saprolegniomycetes</taxon>
        <taxon>Saprolegniales</taxon>
        <taxon>Verrucalvaceae</taxon>
        <taxon>Aphanomyces</taxon>
    </lineage>
</organism>
<dbReference type="InterPro" id="IPR036443">
    <property type="entry name" value="Znf_RanBP2_sf"/>
</dbReference>
<dbReference type="PROSITE" id="PS01358">
    <property type="entry name" value="ZF_RANBP2_1"/>
    <property type="match status" value="1"/>
</dbReference>